<dbReference type="SUPFAM" id="SSF81271">
    <property type="entry name" value="TGS-like"/>
    <property type="match status" value="1"/>
</dbReference>
<proteinExistence type="predicted"/>
<dbReference type="AlphaFoldDB" id="A0A382K948"/>
<accession>A0A382K948</accession>
<sequence>IDLPPIAADYMEGWFVNALQPAQGVLLVVDISDPGCTDHVAMICGRLEEKKIALIERWPGLDPDDQIPIDTDSEILDPFRIYLPTLLVANKIDLDQGAEDANLLREFLGTRFPLLAASSKSGVGLNEIGPLLFRGLEIVRVYTKTPGKIPEMDRPFTVKRGSTVLDVARLVHKDIAGSLRYARAWGKGVFAGQQVGPEHSLADGDVVELHMR</sequence>
<dbReference type="SUPFAM" id="SSF52540">
    <property type="entry name" value="P-loop containing nucleoside triphosphate hydrolases"/>
    <property type="match status" value="1"/>
</dbReference>
<dbReference type="GO" id="GO:0005525">
    <property type="term" value="F:GTP binding"/>
    <property type="evidence" value="ECO:0007669"/>
    <property type="project" value="InterPro"/>
</dbReference>
<dbReference type="CDD" id="cd01666">
    <property type="entry name" value="TGS_DRG"/>
    <property type="match status" value="1"/>
</dbReference>
<dbReference type="PANTHER" id="PTHR43127">
    <property type="entry name" value="DEVELOPMENTALLY-REGULATED GTP-BINDING PROTEIN 2"/>
    <property type="match status" value="1"/>
</dbReference>
<feature type="non-terminal residue" evidence="2">
    <location>
        <position position="1"/>
    </location>
</feature>
<feature type="domain" description="TGS" evidence="1">
    <location>
        <begin position="139"/>
        <end position="210"/>
    </location>
</feature>
<evidence type="ECO:0000259" key="1">
    <source>
        <dbReference type="Pfam" id="PF02824"/>
    </source>
</evidence>
<dbReference type="Gene3D" id="3.10.20.30">
    <property type="match status" value="1"/>
</dbReference>
<dbReference type="EMBL" id="UINC01079213">
    <property type="protein sequence ID" value="SVC21000.1"/>
    <property type="molecule type" value="Genomic_DNA"/>
</dbReference>
<name>A0A382K948_9ZZZZ</name>
<reference evidence="2" key="1">
    <citation type="submission" date="2018-05" db="EMBL/GenBank/DDBJ databases">
        <authorList>
            <person name="Lanie J.A."/>
            <person name="Ng W.-L."/>
            <person name="Kazmierczak K.M."/>
            <person name="Andrzejewski T.M."/>
            <person name="Davidsen T.M."/>
            <person name="Wayne K.J."/>
            <person name="Tettelin H."/>
            <person name="Glass J.I."/>
            <person name="Rusch D."/>
            <person name="Podicherti R."/>
            <person name="Tsui H.-C.T."/>
            <person name="Winkler M.E."/>
        </authorList>
    </citation>
    <scope>NUCLEOTIDE SEQUENCE</scope>
</reference>
<dbReference type="InterPro" id="IPR027417">
    <property type="entry name" value="P-loop_NTPase"/>
</dbReference>
<dbReference type="Gene3D" id="3.40.50.300">
    <property type="entry name" value="P-loop containing nucleotide triphosphate hydrolases"/>
    <property type="match status" value="1"/>
</dbReference>
<dbReference type="InterPro" id="IPR012675">
    <property type="entry name" value="Beta-grasp_dom_sf"/>
</dbReference>
<dbReference type="InterPro" id="IPR045001">
    <property type="entry name" value="DRG"/>
</dbReference>
<evidence type="ECO:0000313" key="2">
    <source>
        <dbReference type="EMBL" id="SVC21000.1"/>
    </source>
</evidence>
<dbReference type="Pfam" id="PF02824">
    <property type="entry name" value="TGS"/>
    <property type="match status" value="1"/>
</dbReference>
<dbReference type="InterPro" id="IPR012676">
    <property type="entry name" value="TGS-like"/>
</dbReference>
<dbReference type="InterPro" id="IPR004095">
    <property type="entry name" value="TGS"/>
</dbReference>
<protein>
    <recommendedName>
        <fullName evidence="1">TGS domain-containing protein</fullName>
    </recommendedName>
</protein>
<gene>
    <name evidence="2" type="ORF">METZ01_LOCUS273854</name>
</gene>
<dbReference type="GO" id="GO:0003924">
    <property type="term" value="F:GTPase activity"/>
    <property type="evidence" value="ECO:0007669"/>
    <property type="project" value="InterPro"/>
</dbReference>
<organism evidence="2">
    <name type="scientific">marine metagenome</name>
    <dbReference type="NCBI Taxonomy" id="408172"/>
    <lineage>
        <taxon>unclassified sequences</taxon>
        <taxon>metagenomes</taxon>
        <taxon>ecological metagenomes</taxon>
    </lineage>
</organism>